<reference evidence="1 2" key="1">
    <citation type="submission" date="2019-02" db="EMBL/GenBank/DDBJ databases">
        <title>Genomic Encyclopedia of Archaeal and Bacterial Type Strains, Phase II (KMG-II): from individual species to whole genera.</title>
        <authorList>
            <person name="Goeker M."/>
        </authorList>
    </citation>
    <scope>NUCLEOTIDE SEQUENCE [LARGE SCALE GENOMIC DNA]</scope>
    <source>
        <strain evidence="1 2">DSM 21411</strain>
    </source>
</reference>
<proteinExistence type="predicted"/>
<sequence length="51" mass="6138">MKDMLVKALIIVNLKIISPHRHIDHIAVELNYGDKFFIAEVYYVHYVSMWY</sequence>
<name>A0A4Q7P5G4_9BACT</name>
<dbReference type="AlphaFoldDB" id="A0A4Q7P5G4"/>
<dbReference type="EMBL" id="SGXG01000001">
    <property type="protein sequence ID" value="RZS94957.1"/>
    <property type="molecule type" value="Genomic_DNA"/>
</dbReference>
<keyword evidence="2" id="KW-1185">Reference proteome</keyword>
<gene>
    <name evidence="1" type="ORF">BC751_0469</name>
</gene>
<accession>A0A4Q7P5G4</accession>
<dbReference type="Proteomes" id="UP000292209">
    <property type="component" value="Unassembled WGS sequence"/>
</dbReference>
<evidence type="ECO:0000313" key="1">
    <source>
        <dbReference type="EMBL" id="RZS94957.1"/>
    </source>
</evidence>
<organism evidence="1 2">
    <name type="scientific">Cecembia calidifontis</name>
    <dbReference type="NCBI Taxonomy" id="1187080"/>
    <lineage>
        <taxon>Bacteria</taxon>
        <taxon>Pseudomonadati</taxon>
        <taxon>Bacteroidota</taxon>
        <taxon>Cytophagia</taxon>
        <taxon>Cytophagales</taxon>
        <taxon>Cyclobacteriaceae</taxon>
        <taxon>Cecembia</taxon>
    </lineage>
</organism>
<protein>
    <submittedName>
        <fullName evidence="1">Uncharacterized protein</fullName>
    </submittedName>
</protein>
<evidence type="ECO:0000313" key="2">
    <source>
        <dbReference type="Proteomes" id="UP000292209"/>
    </source>
</evidence>
<comment type="caution">
    <text evidence="1">The sequence shown here is derived from an EMBL/GenBank/DDBJ whole genome shotgun (WGS) entry which is preliminary data.</text>
</comment>